<evidence type="ECO:0000259" key="1">
    <source>
        <dbReference type="Pfam" id="PF13453"/>
    </source>
</evidence>
<evidence type="ECO:0000313" key="3">
    <source>
        <dbReference type="Proteomes" id="UP000307790"/>
    </source>
</evidence>
<sequence length="168" mass="19506">MKCPRTGSPLKTVKVGKIAVDISEECGGVFFDNLELDKFDEKHEIRGEVLVEHLTQFESVILDADNRINCPKCENVVMMRRFYSPKQVLEIDECPNCAGIWLDSGELELLRENFSSERERIAMCEKLIQEVDKDPDVIKQRMEHQNTIGNLETFTKVMNRLFTPRHYL</sequence>
<dbReference type="Pfam" id="PF13453">
    <property type="entry name" value="Zn_ribbon_TFIIB"/>
    <property type="match status" value="2"/>
</dbReference>
<accession>A0A5R9IWW8</accession>
<protein>
    <recommendedName>
        <fullName evidence="1">Transcription factor zinc-finger domain-containing protein</fullName>
    </recommendedName>
</protein>
<dbReference type="OrthoDB" id="9814037at2"/>
<name>A0A5R9IWW8_9GAMM</name>
<dbReference type="InterPro" id="IPR027392">
    <property type="entry name" value="TF_Znf"/>
</dbReference>
<reference evidence="2 3" key="1">
    <citation type="submission" date="2019-05" db="EMBL/GenBank/DDBJ databases">
        <title>Genome sequences of Thalassotalea litorea 1K03283.</title>
        <authorList>
            <person name="Zhang D."/>
        </authorList>
    </citation>
    <scope>NUCLEOTIDE SEQUENCE [LARGE SCALE GENOMIC DNA]</scope>
    <source>
        <strain evidence="2 3">MCCC 1K03283</strain>
    </source>
</reference>
<organism evidence="2 3">
    <name type="scientific">Thalassotalea litorea</name>
    <dbReference type="NCBI Taxonomy" id="2020715"/>
    <lineage>
        <taxon>Bacteria</taxon>
        <taxon>Pseudomonadati</taxon>
        <taxon>Pseudomonadota</taxon>
        <taxon>Gammaproteobacteria</taxon>
        <taxon>Alteromonadales</taxon>
        <taxon>Colwelliaceae</taxon>
        <taxon>Thalassotalea</taxon>
    </lineage>
</organism>
<dbReference type="AlphaFoldDB" id="A0A5R9IWW8"/>
<evidence type="ECO:0000313" key="2">
    <source>
        <dbReference type="EMBL" id="TLU66418.1"/>
    </source>
</evidence>
<feature type="domain" description="Transcription factor zinc-finger" evidence="1">
    <location>
        <begin position="2"/>
        <end position="38"/>
    </location>
</feature>
<dbReference type="EMBL" id="VCBC01000005">
    <property type="protein sequence ID" value="TLU66418.1"/>
    <property type="molecule type" value="Genomic_DNA"/>
</dbReference>
<feature type="domain" description="Transcription factor zinc-finger" evidence="1">
    <location>
        <begin position="69"/>
        <end position="108"/>
    </location>
</feature>
<proteinExistence type="predicted"/>
<keyword evidence="3" id="KW-1185">Reference proteome</keyword>
<dbReference type="Proteomes" id="UP000307790">
    <property type="component" value="Unassembled WGS sequence"/>
</dbReference>
<comment type="caution">
    <text evidence="2">The sequence shown here is derived from an EMBL/GenBank/DDBJ whole genome shotgun (WGS) entry which is preliminary data.</text>
</comment>
<gene>
    <name evidence="2" type="ORF">FE810_05330</name>
</gene>